<dbReference type="RefSeq" id="WP_108392020.1">
    <property type="nucleotide sequence ID" value="NZ_CP026949.1"/>
</dbReference>
<evidence type="ECO:0000313" key="4">
    <source>
        <dbReference type="Proteomes" id="UP000244962"/>
    </source>
</evidence>
<organism evidence="3 4">
    <name type="scientific">Mycetocola zhujimingii</name>
    <dbReference type="NCBI Taxonomy" id="2079792"/>
    <lineage>
        <taxon>Bacteria</taxon>
        <taxon>Bacillati</taxon>
        <taxon>Actinomycetota</taxon>
        <taxon>Actinomycetes</taxon>
        <taxon>Micrococcales</taxon>
        <taxon>Microbacteriaceae</taxon>
        <taxon>Mycetocola</taxon>
    </lineage>
</organism>
<evidence type="ECO:0000313" key="3">
    <source>
        <dbReference type="EMBL" id="PWC06169.1"/>
    </source>
</evidence>
<feature type="signal peptide" evidence="1">
    <location>
        <begin position="1"/>
        <end position="32"/>
    </location>
</feature>
<dbReference type="GO" id="GO:0043190">
    <property type="term" value="C:ATP-binding cassette (ABC) transporter complex"/>
    <property type="evidence" value="ECO:0007669"/>
    <property type="project" value="InterPro"/>
</dbReference>
<dbReference type="KEGG" id="myl:C3E77_12720"/>
<feature type="chain" id="PRO_5038939423" evidence="1">
    <location>
        <begin position="33"/>
        <end position="311"/>
    </location>
</feature>
<dbReference type="InterPro" id="IPR007210">
    <property type="entry name" value="ABC_Gly_betaine_transp_sub-bd"/>
</dbReference>
<dbReference type="Proteomes" id="UP000244962">
    <property type="component" value="Unassembled WGS sequence"/>
</dbReference>
<comment type="caution">
    <text evidence="3">The sequence shown here is derived from an EMBL/GenBank/DDBJ whole genome shotgun (WGS) entry which is preliminary data.</text>
</comment>
<dbReference type="OrthoDB" id="9781705at2"/>
<accession>A0A2U1TBA4</accession>
<dbReference type="CDD" id="cd13606">
    <property type="entry name" value="PBP2_ProX_like"/>
    <property type="match status" value="1"/>
</dbReference>
<keyword evidence="4" id="KW-1185">Reference proteome</keyword>
<protein>
    <submittedName>
        <fullName evidence="3">Glycine/betaine ABC transporter</fullName>
    </submittedName>
</protein>
<keyword evidence="1" id="KW-0732">Signal</keyword>
<feature type="domain" description="ABC-type glycine betaine transport system substrate-binding" evidence="2">
    <location>
        <begin position="42"/>
        <end position="307"/>
    </location>
</feature>
<evidence type="ECO:0000256" key="1">
    <source>
        <dbReference type="SAM" id="SignalP"/>
    </source>
</evidence>
<dbReference type="Gene3D" id="3.40.190.120">
    <property type="entry name" value="Osmoprotection protein (prox), domain 2"/>
    <property type="match status" value="1"/>
</dbReference>
<reference evidence="4" key="1">
    <citation type="submission" date="2018-04" db="EMBL/GenBank/DDBJ databases">
        <authorList>
            <person name="Liu S."/>
            <person name="Wang Z."/>
            <person name="Li J."/>
        </authorList>
    </citation>
    <scope>NUCLEOTIDE SEQUENCE [LARGE SCALE GENOMIC DNA]</scope>
    <source>
        <strain evidence="4">622</strain>
    </source>
</reference>
<dbReference type="Gene3D" id="3.40.190.10">
    <property type="entry name" value="Periplasmic binding protein-like II"/>
    <property type="match status" value="1"/>
</dbReference>
<dbReference type="PROSITE" id="PS51257">
    <property type="entry name" value="PROKAR_LIPOPROTEIN"/>
    <property type="match status" value="1"/>
</dbReference>
<gene>
    <name evidence="3" type="ORF">DF223_11120</name>
</gene>
<evidence type="ECO:0000259" key="2">
    <source>
        <dbReference type="Pfam" id="PF04069"/>
    </source>
</evidence>
<dbReference type="EMBL" id="QEFB01000013">
    <property type="protein sequence ID" value="PWC06169.1"/>
    <property type="molecule type" value="Genomic_DNA"/>
</dbReference>
<dbReference type="SUPFAM" id="SSF53850">
    <property type="entry name" value="Periplasmic binding protein-like II"/>
    <property type="match status" value="1"/>
</dbReference>
<dbReference type="Pfam" id="PF04069">
    <property type="entry name" value="OpuAC"/>
    <property type="match status" value="1"/>
</dbReference>
<dbReference type="AlphaFoldDB" id="A0A2U1TBA4"/>
<sequence>MFTSRRGRTAAGVFAAGAVLTLAACSSGDPLAGDDSTGGESDTISIGAAGFAESEIIAQIYAQALEANDITVDFKGQIGQRDVYIEGLEDGSIDLIPEYSGNLLQFFDDSSDARTSDEVFAALQEVVPDNLEVLNQAEAEDKDSYNVTQEFSETNGVTSLADLAGIDVPLVLGGNPELAERPYGPTGLTEVYGVDAARITFVPISDSGGPLTSQALVDGTVNIADIYSTTPSIEEFGFVTLEDPENLILPQNVLPLINAEKASDEVVEVLDAVSAELTTEDLIELNAMNQGDEKLSPEALARDWLEEKDLF</sequence>
<name>A0A2U1TBA4_9MICO</name>
<dbReference type="GO" id="GO:0022857">
    <property type="term" value="F:transmembrane transporter activity"/>
    <property type="evidence" value="ECO:0007669"/>
    <property type="project" value="InterPro"/>
</dbReference>
<proteinExistence type="predicted"/>